<evidence type="ECO:0000313" key="2">
    <source>
        <dbReference type="EMBL" id="MBC2908237.1"/>
    </source>
</evidence>
<keyword evidence="3" id="KW-1185">Reference proteome</keyword>
<organism evidence="2 3">
    <name type="scientific">Streptomyces cupreus</name>
    <dbReference type="NCBI Taxonomy" id="2759956"/>
    <lineage>
        <taxon>Bacteria</taxon>
        <taxon>Bacillati</taxon>
        <taxon>Actinomycetota</taxon>
        <taxon>Actinomycetes</taxon>
        <taxon>Kitasatosporales</taxon>
        <taxon>Streptomycetaceae</taxon>
        <taxon>Streptomyces</taxon>
    </lineage>
</organism>
<comment type="caution">
    <text evidence="2">The sequence shown here is derived from an EMBL/GenBank/DDBJ whole genome shotgun (WGS) entry which is preliminary data.</text>
</comment>
<name>A0A7X1JEA7_9ACTN</name>
<gene>
    <name evidence="2" type="ORF">H4N64_43470</name>
</gene>
<accession>A0A7X1JEA7</accession>
<dbReference type="Pfam" id="PF18616">
    <property type="entry name" value="CdiI_3"/>
    <property type="match status" value="1"/>
</dbReference>
<dbReference type="CDD" id="cd20691">
    <property type="entry name" value="CdiI_EC536-like"/>
    <property type="match status" value="1"/>
</dbReference>
<evidence type="ECO:0000313" key="3">
    <source>
        <dbReference type="Proteomes" id="UP000584670"/>
    </source>
</evidence>
<feature type="compositionally biased region" description="Basic and acidic residues" evidence="1">
    <location>
        <begin position="1"/>
        <end position="15"/>
    </location>
</feature>
<feature type="region of interest" description="Disordered" evidence="1">
    <location>
        <begin position="1"/>
        <end position="20"/>
    </location>
</feature>
<dbReference type="Proteomes" id="UP000584670">
    <property type="component" value="Unassembled WGS sequence"/>
</dbReference>
<proteinExistence type="predicted"/>
<reference evidence="2 3" key="1">
    <citation type="submission" date="2020-08" db="EMBL/GenBank/DDBJ databases">
        <title>Streptomyces sp. PSKA01 genome sequencing and assembly.</title>
        <authorList>
            <person name="Mandal S."/>
            <person name="Maiti P.K."/>
            <person name="Das P."/>
        </authorList>
    </citation>
    <scope>NUCLEOTIDE SEQUENCE [LARGE SCALE GENOMIC DNA]</scope>
    <source>
        <strain evidence="2 3">PSKA01</strain>
    </source>
</reference>
<dbReference type="AlphaFoldDB" id="A0A7X1JEA7"/>
<sequence length="137" mass="15466">MKAHSRSLEELDGQRWPDPPQDTTYMVKNVYELRRRPIGTLEPHELARLIGQDVGLPWLLPLAVEILRDTAPRQAAGGWYDDDLLYAVVTRGSEAWAEVPDSARKFKEVVGTLVDLSRELQRKVDALLCGWAEARSG</sequence>
<protein>
    <submittedName>
        <fullName evidence="2">Uncharacterized protein</fullName>
    </submittedName>
</protein>
<dbReference type="InterPro" id="IPR040547">
    <property type="entry name" value="CdiI"/>
</dbReference>
<dbReference type="EMBL" id="JACMSF010000125">
    <property type="protein sequence ID" value="MBC2908237.1"/>
    <property type="molecule type" value="Genomic_DNA"/>
</dbReference>
<evidence type="ECO:0000256" key="1">
    <source>
        <dbReference type="SAM" id="MobiDB-lite"/>
    </source>
</evidence>